<keyword evidence="4" id="KW-0493">Microtubule</keyword>
<dbReference type="GO" id="GO:0008017">
    <property type="term" value="F:microtubule binding"/>
    <property type="evidence" value="ECO:0007669"/>
    <property type="project" value="InterPro"/>
</dbReference>
<evidence type="ECO:0000256" key="6">
    <source>
        <dbReference type="ARBA" id="ARBA00023212"/>
    </source>
</evidence>
<feature type="compositionally biased region" description="Polar residues" evidence="7">
    <location>
        <begin position="296"/>
        <end position="327"/>
    </location>
</feature>
<evidence type="ECO:0000256" key="7">
    <source>
        <dbReference type="SAM" id="MobiDB-lite"/>
    </source>
</evidence>
<feature type="compositionally biased region" description="Polar residues" evidence="7">
    <location>
        <begin position="1"/>
        <end position="11"/>
    </location>
</feature>
<dbReference type="OrthoDB" id="5877028at2759"/>
<feature type="compositionally biased region" description="Low complexity" evidence="7">
    <location>
        <begin position="373"/>
        <end position="392"/>
    </location>
</feature>
<dbReference type="PANTHER" id="PTHR10921:SF1">
    <property type="entry name" value="NUCLEAR DISTRIBUTION PROTEIN NUDE HOMOLOG"/>
    <property type="match status" value="1"/>
</dbReference>
<evidence type="ECO:0000259" key="9">
    <source>
        <dbReference type="Pfam" id="PF04880"/>
    </source>
</evidence>
<organism evidence="10 11">
    <name type="scientific">Aspergillus taichungensis</name>
    <dbReference type="NCBI Taxonomy" id="482145"/>
    <lineage>
        <taxon>Eukaryota</taxon>
        <taxon>Fungi</taxon>
        <taxon>Dikarya</taxon>
        <taxon>Ascomycota</taxon>
        <taxon>Pezizomycotina</taxon>
        <taxon>Eurotiomycetes</taxon>
        <taxon>Eurotiomycetidae</taxon>
        <taxon>Eurotiales</taxon>
        <taxon>Aspergillaceae</taxon>
        <taxon>Aspergillus</taxon>
        <taxon>Aspergillus subgen. Circumdati</taxon>
    </lineage>
</organism>
<proteinExistence type="inferred from homology"/>
<feature type="region of interest" description="Disordered" evidence="7">
    <location>
        <begin position="358"/>
        <end position="512"/>
    </location>
</feature>
<accession>A0A2J5HUT1</accession>
<dbReference type="InterPro" id="IPR033494">
    <property type="entry name" value="NUDE"/>
</dbReference>
<evidence type="ECO:0000313" key="10">
    <source>
        <dbReference type="EMBL" id="PLN81128.1"/>
    </source>
</evidence>
<dbReference type="InterPro" id="IPR006964">
    <property type="entry name" value="NUDE_dom"/>
</dbReference>
<feature type="region of interest" description="Disordered" evidence="7">
    <location>
        <begin position="538"/>
        <end position="562"/>
    </location>
</feature>
<evidence type="ECO:0000256" key="2">
    <source>
        <dbReference type="ARBA" id="ARBA00007429"/>
    </source>
</evidence>
<dbReference type="PANTHER" id="PTHR10921">
    <property type="entry name" value="NUCLEAR DISTRIBUTION PROTEIN NUDE HOMOLOG 1"/>
    <property type="match status" value="1"/>
</dbReference>
<keyword evidence="11" id="KW-1185">Reference proteome</keyword>
<keyword evidence="8" id="KW-1133">Transmembrane helix</keyword>
<evidence type="ECO:0000256" key="4">
    <source>
        <dbReference type="ARBA" id="ARBA00022701"/>
    </source>
</evidence>
<feature type="compositionally biased region" description="Low complexity" evidence="7">
    <location>
        <begin position="442"/>
        <end position="461"/>
    </location>
</feature>
<feature type="compositionally biased region" description="Basic and acidic residues" evidence="7">
    <location>
        <begin position="12"/>
        <end position="25"/>
    </location>
</feature>
<comment type="subcellular location">
    <subcellularLocation>
        <location evidence="1">Cytoplasm</location>
        <location evidence="1">Cytoskeleton</location>
    </subcellularLocation>
</comment>
<dbReference type="GO" id="GO:0000776">
    <property type="term" value="C:kinetochore"/>
    <property type="evidence" value="ECO:0007669"/>
    <property type="project" value="TreeGrafter"/>
</dbReference>
<keyword evidence="5" id="KW-0175">Coiled coil</keyword>
<dbReference type="GO" id="GO:0005871">
    <property type="term" value="C:kinesin complex"/>
    <property type="evidence" value="ECO:0007669"/>
    <property type="project" value="TreeGrafter"/>
</dbReference>
<comment type="similarity">
    <text evidence="2">Belongs to the nudE family.</text>
</comment>
<dbReference type="EMBL" id="KZ559540">
    <property type="protein sequence ID" value="PLN81128.1"/>
    <property type="molecule type" value="Genomic_DNA"/>
</dbReference>
<keyword evidence="8" id="KW-0472">Membrane</keyword>
<evidence type="ECO:0000313" key="11">
    <source>
        <dbReference type="Proteomes" id="UP000235023"/>
    </source>
</evidence>
<feature type="region of interest" description="Disordered" evidence="7">
    <location>
        <begin position="1"/>
        <end position="25"/>
    </location>
</feature>
<feature type="domain" description="NUDE" evidence="9">
    <location>
        <begin position="135"/>
        <end position="308"/>
    </location>
</feature>
<dbReference type="GO" id="GO:0007020">
    <property type="term" value="P:microtubule nucleation"/>
    <property type="evidence" value="ECO:0007669"/>
    <property type="project" value="TreeGrafter"/>
</dbReference>
<dbReference type="GO" id="GO:0047496">
    <property type="term" value="P:vesicle transport along microtubule"/>
    <property type="evidence" value="ECO:0007669"/>
    <property type="project" value="TreeGrafter"/>
</dbReference>
<feature type="transmembrane region" description="Helical" evidence="8">
    <location>
        <begin position="602"/>
        <end position="628"/>
    </location>
</feature>
<evidence type="ECO:0000256" key="1">
    <source>
        <dbReference type="ARBA" id="ARBA00004245"/>
    </source>
</evidence>
<gene>
    <name evidence="10" type="ORF">BDW42DRAFT_169637</name>
</gene>
<dbReference type="AlphaFoldDB" id="A0A2J5HUT1"/>
<dbReference type="Pfam" id="PF04880">
    <property type="entry name" value="NUDE_C"/>
    <property type="match status" value="1"/>
</dbReference>
<dbReference type="Gene3D" id="6.10.250.1080">
    <property type="match status" value="1"/>
</dbReference>
<dbReference type="GO" id="GO:0000132">
    <property type="term" value="P:establishment of mitotic spindle orientation"/>
    <property type="evidence" value="ECO:0007669"/>
    <property type="project" value="TreeGrafter"/>
</dbReference>
<feature type="compositionally biased region" description="Polar residues" evidence="7">
    <location>
        <begin position="225"/>
        <end position="235"/>
    </location>
</feature>
<sequence length="629" mass="69490">MPSAEVSSSTSHPKESRSGRDELAHYKAQYEQLESELADFQASSRELEAELEKDIEASEKRERKLKERLDKLTYEVDEWKAKYKQSKSEGGAAQNALQKEITTLRDTTRSLQLKLRDIEVTNDDYERQARHTTSSLEDLESKYNIAIERGVLLEEEIKNGDKERELLRIENQRLRDELSEVRIETDIVQERLRNAEWHGGGRRRKPTPLHRTPSTPQTPEIFDRSPTTSTVSSPLFHTPPMKASLTSVAATPPSPPMSETSSMRKSINAVPGFPRQKASGSESFGTRSLHGPRTQRYPSHSRATSVAYSNGWSTPSVTSRPSLTKPNNGPAPRPSALPKSGSLCQIRGLIGKMQKLEERVQSAKSKLPPPSDSPSRGSSRAGSRAGSILGSSPMGSSITPRDGEARQRLSSSSFSSSLRDGDGVPSYLPHRPSFSQRTQGDSRPSSRTSFSSSFSHSTHPSVAPSSTRPESRQSRTKTPLGHYSTNPTTESRRPRSSLSNPSAQGAPVNGMSHIDEDEDLAMRMSVRAKISEARQTRLPSMPTSNGVKKRTPSNMSAIPTPRTFRTNSEIDRRENMGPPNHKATPSDLYDVYVPSASVSTSLLMISLAISLFPLSLHLSIFFLSLVTFL</sequence>
<evidence type="ECO:0000256" key="8">
    <source>
        <dbReference type="SAM" id="Phobius"/>
    </source>
</evidence>
<feature type="region of interest" description="Disordered" evidence="7">
    <location>
        <begin position="194"/>
        <end position="240"/>
    </location>
</feature>
<keyword evidence="3" id="KW-0963">Cytoplasm</keyword>
<feature type="region of interest" description="Disordered" evidence="7">
    <location>
        <begin position="245"/>
        <end position="264"/>
    </location>
</feature>
<evidence type="ECO:0000256" key="5">
    <source>
        <dbReference type="ARBA" id="ARBA00023054"/>
    </source>
</evidence>
<evidence type="ECO:0000256" key="3">
    <source>
        <dbReference type="ARBA" id="ARBA00022490"/>
    </source>
</evidence>
<keyword evidence="6" id="KW-0206">Cytoskeleton</keyword>
<dbReference type="GO" id="GO:0051642">
    <property type="term" value="P:centrosome localization"/>
    <property type="evidence" value="ECO:0007669"/>
    <property type="project" value="TreeGrafter"/>
</dbReference>
<protein>
    <submittedName>
        <fullName evidence="10">NUDE protein</fullName>
    </submittedName>
</protein>
<dbReference type="Proteomes" id="UP000235023">
    <property type="component" value="Unassembled WGS sequence"/>
</dbReference>
<dbReference type="GO" id="GO:0007059">
    <property type="term" value="P:chromosome segregation"/>
    <property type="evidence" value="ECO:0007669"/>
    <property type="project" value="TreeGrafter"/>
</dbReference>
<reference evidence="11" key="1">
    <citation type="submission" date="2017-12" db="EMBL/GenBank/DDBJ databases">
        <authorList>
            <consortium name="DOE Joint Genome Institute"/>
            <person name="Mondo S.J."/>
            <person name="Kjaerbolling I."/>
            <person name="Vesth T.C."/>
            <person name="Frisvad J.C."/>
            <person name="Nybo J.L."/>
            <person name="Theobald S."/>
            <person name="Kuo A."/>
            <person name="Bowyer P."/>
            <person name="Matsuda Y."/>
            <person name="Lyhne E.K."/>
            <person name="Kogle M.E."/>
            <person name="Clum A."/>
            <person name="Lipzen A."/>
            <person name="Salamov A."/>
            <person name="Ngan C.Y."/>
            <person name="Daum C."/>
            <person name="Chiniquy J."/>
            <person name="Barry K."/>
            <person name="LaButti K."/>
            <person name="Haridas S."/>
            <person name="Simmons B.A."/>
            <person name="Magnuson J.K."/>
            <person name="Mortensen U.H."/>
            <person name="Larsen T.O."/>
            <person name="Grigoriev I.V."/>
            <person name="Baker S.E."/>
            <person name="Andersen M.R."/>
            <person name="Nordberg H.P."/>
            <person name="Cantor M.N."/>
            <person name="Hua S.X."/>
        </authorList>
    </citation>
    <scope>NUCLEOTIDE SEQUENCE [LARGE SCALE GENOMIC DNA]</scope>
    <source>
        <strain evidence="11">IBT 19404</strain>
    </source>
</reference>
<keyword evidence="8" id="KW-0812">Transmembrane</keyword>
<feature type="region of interest" description="Disordered" evidence="7">
    <location>
        <begin position="270"/>
        <end position="341"/>
    </location>
</feature>
<dbReference type="GO" id="GO:0005874">
    <property type="term" value="C:microtubule"/>
    <property type="evidence" value="ECO:0007669"/>
    <property type="project" value="UniProtKB-KW"/>
</dbReference>
<name>A0A2J5HUT1_9EURO</name>